<evidence type="ECO:0000313" key="2">
    <source>
        <dbReference type="Proteomes" id="UP000204608"/>
    </source>
</evidence>
<dbReference type="RefSeq" id="YP_009362770.1">
    <property type="nucleotide sequence ID" value="NC_034624.1"/>
</dbReference>
<dbReference type="Proteomes" id="UP000204608">
    <property type="component" value="Segment"/>
</dbReference>
<organism evidence="1 2">
    <name type="scientific">Sulfolobus islandicus rod-shaped virus 11</name>
    <dbReference type="NCBI Taxonomy" id="1983546"/>
    <lineage>
        <taxon>Viruses</taxon>
        <taxon>Adnaviria</taxon>
        <taxon>Zilligvirae</taxon>
        <taxon>Taleaviricota</taxon>
        <taxon>Tokiviricetes</taxon>
        <taxon>Ligamenvirales</taxon>
        <taxon>Rudiviridae</taxon>
        <taxon>Usarudivirus</taxon>
        <taxon>Usarudivirus dryadis</taxon>
        <taxon>Usarudivirus SIRV11</taxon>
    </lineage>
</organism>
<reference evidence="1 2" key="1">
    <citation type="journal article" date="2017" name="Viruses">
        <title>Differentiation and structure in Sulfolobus islandicus rod-shaped virus populations.</title>
        <authorList>
            <person name="Bautista M.A."/>
            <person name="Black J.A."/>
            <person name="Youngblut N.D."/>
            <person name="Whitaker R.J."/>
        </authorList>
    </citation>
    <scope>NUCLEOTIDE SEQUENCE [LARGE SCALE GENOMIC DNA]</scope>
</reference>
<dbReference type="KEGG" id="vg:32878673"/>
<accession>A0A1X9SKD9</accession>
<sequence>MSFNYKDYFCKLECCYWHEFDLAYGKLQVENKTITIIGNDCGSSALYFLLKGAKKIVGYEKSDELNKRFKEKVCKDFNICDKVDVNGEWTGNQYPNTDIFIMDCEGCEAKLDFSQLQKYKQFCIAIHDWTENRFELMRKLYGTVLTFITDDNKECVFCKL</sequence>
<name>A0A1X9SKD9_9VIRU</name>
<dbReference type="EMBL" id="KY744234">
    <property type="protein sequence ID" value="ARQ96715.1"/>
    <property type="molecule type" value="Genomic_DNA"/>
</dbReference>
<keyword evidence="2" id="KW-1185">Reference proteome</keyword>
<dbReference type="GeneID" id="32878673"/>
<protein>
    <recommendedName>
        <fullName evidence="3">Methyltransferase domain-containing protein</fullName>
    </recommendedName>
</protein>
<evidence type="ECO:0000313" key="1">
    <source>
        <dbReference type="EMBL" id="ARQ96715.1"/>
    </source>
</evidence>
<proteinExistence type="predicted"/>
<dbReference type="OrthoDB" id="10155at10239"/>
<evidence type="ECO:0008006" key="3">
    <source>
        <dbReference type="Google" id="ProtNLM"/>
    </source>
</evidence>